<protein>
    <submittedName>
        <fullName evidence="1">Uncharacterized protein</fullName>
    </submittedName>
</protein>
<comment type="caution">
    <text evidence="1">The sequence shown here is derived from an EMBL/GenBank/DDBJ whole genome shotgun (WGS) entry which is preliminary data.</text>
</comment>
<dbReference type="EMBL" id="BQNB010016988">
    <property type="protein sequence ID" value="GJT58103.1"/>
    <property type="molecule type" value="Genomic_DNA"/>
</dbReference>
<proteinExistence type="predicted"/>
<organism evidence="1 2">
    <name type="scientific">Tanacetum coccineum</name>
    <dbReference type="NCBI Taxonomy" id="301880"/>
    <lineage>
        <taxon>Eukaryota</taxon>
        <taxon>Viridiplantae</taxon>
        <taxon>Streptophyta</taxon>
        <taxon>Embryophyta</taxon>
        <taxon>Tracheophyta</taxon>
        <taxon>Spermatophyta</taxon>
        <taxon>Magnoliopsida</taxon>
        <taxon>eudicotyledons</taxon>
        <taxon>Gunneridae</taxon>
        <taxon>Pentapetalae</taxon>
        <taxon>asterids</taxon>
        <taxon>campanulids</taxon>
        <taxon>Asterales</taxon>
        <taxon>Asteraceae</taxon>
        <taxon>Asteroideae</taxon>
        <taxon>Anthemideae</taxon>
        <taxon>Anthemidinae</taxon>
        <taxon>Tanacetum</taxon>
    </lineage>
</organism>
<dbReference type="Proteomes" id="UP001151760">
    <property type="component" value="Unassembled WGS sequence"/>
</dbReference>
<reference evidence="1" key="2">
    <citation type="submission" date="2022-01" db="EMBL/GenBank/DDBJ databases">
        <authorList>
            <person name="Yamashiro T."/>
            <person name="Shiraishi A."/>
            <person name="Satake H."/>
            <person name="Nakayama K."/>
        </authorList>
    </citation>
    <scope>NUCLEOTIDE SEQUENCE</scope>
</reference>
<keyword evidence="2" id="KW-1185">Reference proteome</keyword>
<reference evidence="1" key="1">
    <citation type="journal article" date="2022" name="Int. J. Mol. Sci.">
        <title>Draft Genome of Tanacetum Coccineum: Genomic Comparison of Closely Related Tanacetum-Family Plants.</title>
        <authorList>
            <person name="Yamashiro T."/>
            <person name="Shiraishi A."/>
            <person name="Nakayama K."/>
            <person name="Satake H."/>
        </authorList>
    </citation>
    <scope>NUCLEOTIDE SEQUENCE</scope>
</reference>
<sequence length="77" mass="8699">MEVSNDDTAVAPKTVEGQVTLKEKTKTDYLVKGAGKRYVHNHLLYVDANLIACKRNSENENTKELLNCVQSFDIERT</sequence>
<gene>
    <name evidence="1" type="ORF">Tco_0993157</name>
</gene>
<name>A0ABQ5F4V3_9ASTR</name>
<evidence type="ECO:0000313" key="1">
    <source>
        <dbReference type="EMBL" id="GJT58103.1"/>
    </source>
</evidence>
<accession>A0ABQ5F4V3</accession>
<evidence type="ECO:0000313" key="2">
    <source>
        <dbReference type="Proteomes" id="UP001151760"/>
    </source>
</evidence>